<evidence type="ECO:0000256" key="1">
    <source>
        <dbReference type="RuleBase" id="RU365079"/>
    </source>
</evidence>
<keyword evidence="1" id="KW-0809">Transit peptide</keyword>
<dbReference type="RefSeq" id="XP_004256041.1">
    <property type="nucleotide sequence ID" value="XM_004255993.1"/>
</dbReference>
<dbReference type="InterPro" id="IPR050365">
    <property type="entry name" value="TIM50"/>
</dbReference>
<protein>
    <recommendedName>
        <fullName evidence="1">Mitochondrial import inner membrane translocase subunit TIM50</fullName>
    </recommendedName>
</protein>
<dbReference type="PROSITE" id="PS50969">
    <property type="entry name" value="FCP1"/>
    <property type="match status" value="1"/>
</dbReference>
<dbReference type="KEGG" id="eiv:EIN_487720"/>
<comment type="subunit">
    <text evidence="1">Component of the TIM23 complex.</text>
</comment>
<evidence type="ECO:0000313" key="3">
    <source>
        <dbReference type="EMBL" id="ELP89270.1"/>
    </source>
</evidence>
<keyword evidence="1" id="KW-0813">Transport</keyword>
<dbReference type="EMBL" id="KB206670">
    <property type="protein sequence ID" value="ELP89270.1"/>
    <property type="molecule type" value="Genomic_DNA"/>
</dbReference>
<comment type="subcellular location">
    <subcellularLocation>
        <location evidence="1">Mitochondrion inner membrane</location>
        <topology evidence="1">Single-pass membrane protein</topology>
    </subcellularLocation>
</comment>
<keyword evidence="4" id="KW-1185">Reference proteome</keyword>
<dbReference type="Pfam" id="PF03031">
    <property type="entry name" value="NIF"/>
    <property type="match status" value="1"/>
</dbReference>
<keyword evidence="1" id="KW-0811">Translocation</keyword>
<accession>A0A0A1U8A5</accession>
<dbReference type="SUPFAM" id="SSF56784">
    <property type="entry name" value="HAD-like"/>
    <property type="match status" value="1"/>
</dbReference>
<dbReference type="VEuPathDB" id="AmoebaDB:EIN_487720"/>
<dbReference type="Gene3D" id="3.40.50.1000">
    <property type="entry name" value="HAD superfamily/HAD-like"/>
    <property type="match status" value="1"/>
</dbReference>
<reference evidence="3 4" key="1">
    <citation type="submission" date="2012-10" db="EMBL/GenBank/DDBJ databases">
        <authorList>
            <person name="Zafar N."/>
            <person name="Inman J."/>
            <person name="Hall N."/>
            <person name="Lorenzi H."/>
            <person name="Caler E."/>
        </authorList>
    </citation>
    <scope>NUCLEOTIDE SEQUENCE [LARGE SCALE GENOMIC DNA]</scope>
    <source>
        <strain evidence="3 4">IP1</strain>
    </source>
</reference>
<dbReference type="SMART" id="SM00577">
    <property type="entry name" value="CPDc"/>
    <property type="match status" value="1"/>
</dbReference>
<dbReference type="AlphaFoldDB" id="A0A0A1U8A5"/>
<dbReference type="PANTHER" id="PTHR12210">
    <property type="entry name" value="DULLARD PROTEIN PHOSPHATASE"/>
    <property type="match status" value="1"/>
</dbReference>
<dbReference type="InterPro" id="IPR023214">
    <property type="entry name" value="HAD_sf"/>
</dbReference>
<comment type="function">
    <text evidence="1">Essential component of the TIM23 complex, a complex that mediates the translocation of transit peptide-containing proteins across the mitochondrial inner membrane.</text>
</comment>
<dbReference type="GO" id="GO:0005744">
    <property type="term" value="C:TIM23 mitochondrial import inner membrane translocase complex"/>
    <property type="evidence" value="ECO:0007669"/>
    <property type="project" value="UniProtKB-UniRule"/>
</dbReference>
<feature type="domain" description="FCP1 homology" evidence="2">
    <location>
        <begin position="29"/>
        <end position="186"/>
    </location>
</feature>
<name>A0A0A1U8A5_ENTIV</name>
<proteinExistence type="inferred from homology"/>
<dbReference type="OrthoDB" id="28569at2759"/>
<gene>
    <name evidence="3" type="ORF">EIN_487720</name>
</gene>
<dbReference type="Proteomes" id="UP000014680">
    <property type="component" value="Unassembled WGS sequence"/>
</dbReference>
<dbReference type="CDD" id="cd07521">
    <property type="entry name" value="HAD_FCP1-like"/>
    <property type="match status" value="1"/>
</dbReference>
<comment type="similarity">
    <text evidence="1">Belongs to the TIM50 family.</text>
</comment>
<sequence>MTSLIVRRPTEFTLNDAKVSPIVSPCLPESDGRRSLVFDLDDTLIHTYPNPVIQRVGLYPVEFGTKTYYFEIRNGVVDFLKRMKKEYELILFTSADQRYADQILQVLESDEPLFEQKLYQTDCVTQTGFVKDLQKVGRDKFTTICFDDYPYGWASQDNICVCKKYNGGQDAEVKRWENIVTQCSSLFDVREALLEYSMCLLL</sequence>
<dbReference type="OMA" id="KCTHQLS"/>
<dbReference type="InterPro" id="IPR036412">
    <property type="entry name" value="HAD-like_sf"/>
</dbReference>
<evidence type="ECO:0000259" key="2">
    <source>
        <dbReference type="PROSITE" id="PS50969"/>
    </source>
</evidence>
<keyword evidence="1" id="KW-0496">Mitochondrion</keyword>
<keyword evidence="1" id="KW-0653">Protein transport</keyword>
<organism evidence="3 4">
    <name type="scientific">Entamoeba invadens IP1</name>
    <dbReference type="NCBI Taxonomy" id="370355"/>
    <lineage>
        <taxon>Eukaryota</taxon>
        <taxon>Amoebozoa</taxon>
        <taxon>Evosea</taxon>
        <taxon>Archamoebae</taxon>
        <taxon>Mastigamoebida</taxon>
        <taxon>Entamoebidae</taxon>
        <taxon>Entamoeba</taxon>
    </lineage>
</organism>
<dbReference type="GO" id="GO:0015031">
    <property type="term" value="P:protein transport"/>
    <property type="evidence" value="ECO:0007669"/>
    <property type="project" value="UniProtKB-KW"/>
</dbReference>
<dbReference type="GeneID" id="14888122"/>
<dbReference type="InterPro" id="IPR004274">
    <property type="entry name" value="FCP1_dom"/>
</dbReference>
<evidence type="ECO:0000313" key="4">
    <source>
        <dbReference type="Proteomes" id="UP000014680"/>
    </source>
</evidence>